<keyword evidence="2 3" id="KW-0802">TPR repeat</keyword>
<feature type="transmembrane region" description="Helical" evidence="4">
    <location>
        <begin position="15"/>
        <end position="35"/>
    </location>
</feature>
<dbReference type="Pfam" id="PF13432">
    <property type="entry name" value="TPR_16"/>
    <property type="match status" value="1"/>
</dbReference>
<dbReference type="Pfam" id="PF22113">
    <property type="entry name" value="Mtrc-MtrF_II-IV_dom"/>
    <property type="match status" value="1"/>
</dbReference>
<proteinExistence type="predicted"/>
<reference evidence="6 7" key="1">
    <citation type="journal article" date="2016" name="Nat. Commun.">
        <title>Thousands of microbial genomes shed light on interconnected biogeochemical processes in an aquifer system.</title>
        <authorList>
            <person name="Anantharaman K."/>
            <person name="Brown C.T."/>
            <person name="Hug L.A."/>
            <person name="Sharon I."/>
            <person name="Castelle C.J."/>
            <person name="Probst A.J."/>
            <person name="Thomas B.C."/>
            <person name="Singh A."/>
            <person name="Wilkins M.J."/>
            <person name="Karaoz U."/>
            <person name="Brodie E.L."/>
            <person name="Williams K.H."/>
            <person name="Hubbard S.S."/>
            <person name="Banfield J.F."/>
        </authorList>
    </citation>
    <scope>NUCLEOTIDE SEQUENCE [LARGE SCALE GENOMIC DNA]</scope>
    <source>
        <strain evidence="7">RIFCSPLOWO2_12_FULL_64_10</strain>
    </source>
</reference>
<dbReference type="InterPro" id="IPR054337">
    <property type="entry name" value="Mtrc-MtrF-like_dom_II/IV"/>
</dbReference>
<protein>
    <recommendedName>
        <fullName evidence="5">Outer membrane cytochrome MtrC/MtrF-like domain-containing protein</fullName>
    </recommendedName>
</protein>
<feature type="transmembrane region" description="Helical" evidence="4">
    <location>
        <begin position="96"/>
        <end position="121"/>
    </location>
</feature>
<sequence length="978" mass="108450">MTDPTTGLTPGQRRLLRLLVALAVFVAGDTLYLLANRFAGWADLGYFAGAEVALPRLYQAMVLLHTVAGLALTATAIAFAAWHLPGVWRRRHRTSVNSGAALALGGLILTVTGLFILTAANSRENRWAFYAHLVCAALVPALYLYHRFVSIWAPSRATLRNGVAAVLTVALLAVLGHGLSHRGKALTSEAQLAAAAGKDRGPGSRARDLTPYAQNRFLPANYVPTGSPFFPSATTTTTGDYLPARIITRGDVSRPDRLAPDLSRYGFAVQEKIGAATCERCHADIVEQWSRSAHRFASFNNPFYEATINDLRQNSTNSNPEVDAHVASSRGLKGREAFVKSKWCSGCHDPALMLAGKMAEPIDRRTAQAQAGLTCLACHAIDRIHNQTGNGNYNIADEQEDPYLFATSGSALGKAIHDLALKARPAVHKAQMLKPFFRTSEFCGTCHKVSLDVRLNAYRWVRGQNEFDAWHDSGVALNASRTFYLPPKKRVCQDCHMPPERAERGDVAAKNGHVRSHRFLAVNTALPFLRGDRETIRRVEEFLRDEKLRVDIFAIRRGESAPIAPLNRLRPPLVASEEIAVDVVARNRGVGHTFPGGTNDSNEGWLEFSVLDAEHPIAVNGFVRADGHVDPEAHFYKALLVDRYGNAIHRRNAQDIFTAVYVRVIGPGAADLARYTVRVPESLAGRDLTLRARLLWRKFDRTYTEFAFRANPAGFAAFKDIPDLPITEIARDEVRLPVLAAGSNLRPSTFDLRPSDDWVRFNDYGIGLLLQTETKWAEWAFGQVAALAPARPDGPRNLARAATQDGNLDQAYEHLRAAERLASGDPQTAWVWGVALQRDGRYEQAAAAYRRVLQDFPEDRASWSNLGRVLYLDGKFTAALDALDRVLKIDPEDRVAHYHRLLALRALGRTEEAARAEEAYLTYQIDESAREATRAYLLKHPEDTRSTQPLYRRPVPAWEPDGRRLGTYRDRTLASYQK</sequence>
<dbReference type="InterPro" id="IPR019734">
    <property type="entry name" value="TPR_rpt"/>
</dbReference>
<dbReference type="Proteomes" id="UP000178606">
    <property type="component" value="Unassembled WGS sequence"/>
</dbReference>
<dbReference type="SMART" id="SM00028">
    <property type="entry name" value="TPR"/>
    <property type="match status" value="3"/>
</dbReference>
<dbReference type="SUPFAM" id="SSF48452">
    <property type="entry name" value="TPR-like"/>
    <property type="match status" value="1"/>
</dbReference>
<dbReference type="SUPFAM" id="SSF48695">
    <property type="entry name" value="Multiheme cytochromes"/>
    <property type="match status" value="1"/>
</dbReference>
<name>A0A1F6CQX7_HANXR</name>
<feature type="transmembrane region" description="Helical" evidence="4">
    <location>
        <begin position="157"/>
        <end position="179"/>
    </location>
</feature>
<gene>
    <name evidence="6" type="ORF">A3F84_11310</name>
</gene>
<keyword evidence="4" id="KW-1133">Transmembrane helix</keyword>
<organism evidence="6 7">
    <name type="scientific">Handelsmanbacteria sp. (strain RIFCSPLOWO2_12_FULL_64_10)</name>
    <dbReference type="NCBI Taxonomy" id="1817868"/>
    <lineage>
        <taxon>Bacteria</taxon>
        <taxon>Candidatus Handelsmaniibacteriota</taxon>
    </lineage>
</organism>
<dbReference type="InterPro" id="IPR011990">
    <property type="entry name" value="TPR-like_helical_dom_sf"/>
</dbReference>
<evidence type="ECO:0000313" key="6">
    <source>
        <dbReference type="EMBL" id="OGG51543.1"/>
    </source>
</evidence>
<dbReference type="EMBL" id="MFKF01000180">
    <property type="protein sequence ID" value="OGG51543.1"/>
    <property type="molecule type" value="Genomic_DNA"/>
</dbReference>
<feature type="domain" description="Outer membrane cytochrome MtrC/MtrF-like" evidence="5">
    <location>
        <begin position="338"/>
        <end position="500"/>
    </location>
</feature>
<evidence type="ECO:0000256" key="4">
    <source>
        <dbReference type="SAM" id="Phobius"/>
    </source>
</evidence>
<comment type="caution">
    <text evidence="6">The sequence shown here is derived from an EMBL/GenBank/DDBJ whole genome shotgun (WGS) entry which is preliminary data.</text>
</comment>
<evidence type="ECO:0000313" key="7">
    <source>
        <dbReference type="Proteomes" id="UP000178606"/>
    </source>
</evidence>
<evidence type="ECO:0000256" key="2">
    <source>
        <dbReference type="ARBA" id="ARBA00022803"/>
    </source>
</evidence>
<dbReference type="PANTHER" id="PTHR44943:SF8">
    <property type="entry name" value="TPR REPEAT-CONTAINING PROTEIN MJ0263"/>
    <property type="match status" value="1"/>
</dbReference>
<keyword evidence="4" id="KW-0472">Membrane</keyword>
<evidence type="ECO:0000259" key="5">
    <source>
        <dbReference type="Pfam" id="PF22113"/>
    </source>
</evidence>
<evidence type="ECO:0000256" key="3">
    <source>
        <dbReference type="PROSITE-ProRule" id="PRU00339"/>
    </source>
</evidence>
<keyword evidence="4" id="KW-0812">Transmembrane</keyword>
<dbReference type="Gene3D" id="1.10.1130.10">
    <property type="entry name" value="Flavocytochrome C3, Chain A"/>
    <property type="match status" value="1"/>
</dbReference>
<dbReference type="InterPro" id="IPR036280">
    <property type="entry name" value="Multihaem_cyt_sf"/>
</dbReference>
<dbReference type="PROSITE" id="PS50005">
    <property type="entry name" value="TPR"/>
    <property type="match status" value="1"/>
</dbReference>
<feature type="repeat" description="TPR" evidence="3">
    <location>
        <begin position="860"/>
        <end position="893"/>
    </location>
</feature>
<evidence type="ECO:0000256" key="1">
    <source>
        <dbReference type="ARBA" id="ARBA00022737"/>
    </source>
</evidence>
<accession>A0A1F6CQX7</accession>
<dbReference type="InterPro" id="IPR051685">
    <property type="entry name" value="Ycf3/AcsC/BcsC/TPR_MFPF"/>
</dbReference>
<feature type="transmembrane region" description="Helical" evidence="4">
    <location>
        <begin position="62"/>
        <end position="84"/>
    </location>
</feature>
<dbReference type="Gene3D" id="1.25.40.10">
    <property type="entry name" value="Tetratricopeptide repeat domain"/>
    <property type="match status" value="2"/>
</dbReference>
<keyword evidence="1" id="KW-0677">Repeat</keyword>
<dbReference type="PANTHER" id="PTHR44943">
    <property type="entry name" value="CELLULOSE SYNTHASE OPERON PROTEIN C"/>
    <property type="match status" value="1"/>
</dbReference>
<dbReference type="AlphaFoldDB" id="A0A1F6CQX7"/>
<feature type="transmembrane region" description="Helical" evidence="4">
    <location>
        <begin position="127"/>
        <end position="145"/>
    </location>
</feature>